<dbReference type="SUPFAM" id="SSF57756">
    <property type="entry name" value="Retrovirus zinc finger-like domains"/>
    <property type="match status" value="1"/>
</dbReference>
<dbReference type="EMBL" id="QXGE01003234">
    <property type="protein sequence ID" value="KAE9276249.1"/>
    <property type="molecule type" value="Genomic_DNA"/>
</dbReference>
<dbReference type="EMBL" id="QXGB01003233">
    <property type="protein sequence ID" value="KAE9171954.1"/>
    <property type="molecule type" value="Genomic_DNA"/>
</dbReference>
<keyword evidence="9" id="KW-0067">ATP-binding</keyword>
<dbReference type="InterPro" id="IPR025724">
    <property type="entry name" value="GAG-pre-integrase_dom"/>
</dbReference>
<dbReference type="Pfam" id="PF00098">
    <property type="entry name" value="zf-CCHC"/>
    <property type="match status" value="1"/>
</dbReference>
<keyword evidence="16" id="KW-0862">Zinc</keyword>
<dbReference type="SUPFAM" id="SSF53098">
    <property type="entry name" value="Ribonuclease H-like"/>
    <property type="match status" value="1"/>
</dbReference>
<keyword evidence="15" id="KW-0233">DNA recombination</keyword>
<keyword evidence="13" id="KW-0548">Nucleotidyltransferase</keyword>
<dbReference type="Pfam" id="PF00665">
    <property type="entry name" value="rve"/>
    <property type="match status" value="1"/>
</dbReference>
<dbReference type="GO" id="GO:0006508">
    <property type="term" value="P:proteolysis"/>
    <property type="evidence" value="ECO:0007669"/>
    <property type="project" value="UniProtKB-KW"/>
</dbReference>
<dbReference type="Proteomes" id="UP000433483">
    <property type="component" value="Unassembled WGS sequence"/>
</dbReference>
<evidence type="ECO:0000259" key="18">
    <source>
        <dbReference type="PROSITE" id="PS50158"/>
    </source>
</evidence>
<gene>
    <name evidence="25" type="ORF">PF001_g26219</name>
    <name evidence="24" type="ORF">PF002_g27575</name>
    <name evidence="23" type="ORF">PF004_g25683</name>
    <name evidence="22" type="ORF">PF005_g26932</name>
    <name evidence="21" type="ORF">PF006_g26299</name>
    <name evidence="20" type="ORF">PF009_g27539</name>
</gene>
<dbReference type="Pfam" id="PF22936">
    <property type="entry name" value="Pol_BBD"/>
    <property type="match status" value="1"/>
</dbReference>
<evidence type="ECO:0000313" key="21">
    <source>
        <dbReference type="EMBL" id="KAE9085239.1"/>
    </source>
</evidence>
<comment type="caution">
    <text evidence="22">The sequence shown here is derived from an EMBL/GenBank/DDBJ whole genome shotgun (WGS) entry which is preliminary data.</text>
</comment>
<evidence type="ECO:0000256" key="13">
    <source>
        <dbReference type="ARBA" id="ARBA00022932"/>
    </source>
</evidence>
<feature type="compositionally biased region" description="Basic residues" evidence="17">
    <location>
        <begin position="141"/>
        <end position="158"/>
    </location>
</feature>
<dbReference type="EMBL" id="QXGD01003131">
    <property type="protein sequence ID" value="KAE9180418.1"/>
    <property type="molecule type" value="Genomic_DNA"/>
</dbReference>
<feature type="domain" description="Integrase catalytic" evidence="19">
    <location>
        <begin position="473"/>
        <end position="642"/>
    </location>
</feature>
<evidence type="ECO:0000313" key="24">
    <source>
        <dbReference type="EMBL" id="KAE9180418.1"/>
    </source>
</evidence>
<feature type="compositionally biased region" description="Polar residues" evidence="17">
    <location>
        <begin position="388"/>
        <end position="403"/>
    </location>
</feature>
<dbReference type="GO" id="GO:0006310">
    <property type="term" value="P:DNA recombination"/>
    <property type="evidence" value="ECO:0007669"/>
    <property type="project" value="UniProtKB-KW"/>
</dbReference>
<dbReference type="GO" id="GO:0015074">
    <property type="term" value="P:DNA integration"/>
    <property type="evidence" value="ECO:0007669"/>
    <property type="project" value="UniProtKB-KW"/>
</dbReference>
<dbReference type="GO" id="GO:0004519">
    <property type="term" value="F:endonuclease activity"/>
    <property type="evidence" value="ECO:0007669"/>
    <property type="project" value="UniProtKB-KW"/>
</dbReference>
<evidence type="ECO:0000256" key="4">
    <source>
        <dbReference type="ARBA" id="ARBA00022722"/>
    </source>
</evidence>
<feature type="compositionally biased region" description="Basic and acidic residues" evidence="17">
    <location>
        <begin position="160"/>
        <end position="171"/>
    </location>
</feature>
<dbReference type="Gene3D" id="4.10.60.10">
    <property type="entry name" value="Zinc finger, CCHC-type"/>
    <property type="match status" value="1"/>
</dbReference>
<evidence type="ECO:0000313" key="23">
    <source>
        <dbReference type="EMBL" id="KAE9177763.1"/>
    </source>
</evidence>
<accession>A0A6A3VRD0</accession>
<dbReference type="AlphaFoldDB" id="A0A6A3VRD0"/>
<proteinExistence type="predicted"/>
<name>A0A6A3VRD0_9STRA</name>
<keyword evidence="4" id="KW-0540">Nuclease</keyword>
<evidence type="ECO:0000313" key="31">
    <source>
        <dbReference type="Proteomes" id="UP000476176"/>
    </source>
</evidence>
<keyword evidence="5" id="KW-0479">Metal-binding</keyword>
<evidence type="ECO:0000256" key="10">
    <source>
        <dbReference type="ARBA" id="ARBA00022842"/>
    </source>
</evidence>
<evidence type="ECO:0000256" key="7">
    <source>
        <dbReference type="ARBA" id="ARBA00022759"/>
    </source>
</evidence>
<keyword evidence="27" id="KW-1185">Reference proteome</keyword>
<dbReference type="InterPro" id="IPR001878">
    <property type="entry name" value="Znf_CCHC"/>
</dbReference>
<dbReference type="Proteomes" id="UP000437068">
    <property type="component" value="Unassembled WGS sequence"/>
</dbReference>
<dbReference type="InterPro" id="IPR012337">
    <property type="entry name" value="RNaseH-like_sf"/>
</dbReference>
<evidence type="ECO:0000313" key="30">
    <source>
        <dbReference type="Proteomes" id="UP000440732"/>
    </source>
</evidence>
<evidence type="ECO:0000256" key="11">
    <source>
        <dbReference type="ARBA" id="ARBA00022908"/>
    </source>
</evidence>
<dbReference type="Pfam" id="PF13976">
    <property type="entry name" value="gag_pre-integrs"/>
    <property type="match status" value="1"/>
</dbReference>
<dbReference type="EMBL" id="QXGF01003179">
    <property type="protein sequence ID" value="KAE8922195.1"/>
    <property type="molecule type" value="Genomic_DNA"/>
</dbReference>
<keyword evidence="13" id="KW-0239">DNA-directed DNA polymerase</keyword>
<dbReference type="PANTHER" id="PTHR42648:SF11">
    <property type="entry name" value="TRANSPOSON TY4-P GAG-POL POLYPROTEIN"/>
    <property type="match status" value="1"/>
</dbReference>
<feature type="domain" description="CCHC-type" evidence="18">
    <location>
        <begin position="177"/>
        <end position="192"/>
    </location>
</feature>
<evidence type="ECO:0000256" key="12">
    <source>
        <dbReference type="ARBA" id="ARBA00022918"/>
    </source>
</evidence>
<evidence type="ECO:0000256" key="14">
    <source>
        <dbReference type="ARBA" id="ARBA00023113"/>
    </source>
</evidence>
<keyword evidence="10" id="KW-0460">Magnesium</keyword>
<dbReference type="Gene3D" id="3.30.420.10">
    <property type="entry name" value="Ribonuclease H-like superfamily/Ribonuclease H"/>
    <property type="match status" value="1"/>
</dbReference>
<evidence type="ECO:0008006" key="32">
    <source>
        <dbReference type="Google" id="ProtNLM"/>
    </source>
</evidence>
<dbReference type="PROSITE" id="PS50158">
    <property type="entry name" value="ZF_CCHC"/>
    <property type="match status" value="1"/>
</dbReference>
<dbReference type="GO" id="GO:0003887">
    <property type="term" value="F:DNA-directed DNA polymerase activity"/>
    <property type="evidence" value="ECO:0007669"/>
    <property type="project" value="UniProtKB-KW"/>
</dbReference>
<keyword evidence="11" id="KW-0229">DNA integration</keyword>
<evidence type="ECO:0000256" key="3">
    <source>
        <dbReference type="ARBA" id="ARBA00022670"/>
    </source>
</evidence>
<dbReference type="Proteomes" id="UP000476176">
    <property type="component" value="Unassembled WGS sequence"/>
</dbReference>
<evidence type="ECO:0000256" key="17">
    <source>
        <dbReference type="SAM" id="MobiDB-lite"/>
    </source>
</evidence>
<evidence type="ECO:0000256" key="6">
    <source>
        <dbReference type="ARBA" id="ARBA00022741"/>
    </source>
</evidence>
<dbReference type="GO" id="GO:0003964">
    <property type="term" value="F:RNA-directed DNA polymerase activity"/>
    <property type="evidence" value="ECO:0007669"/>
    <property type="project" value="UniProtKB-KW"/>
</dbReference>
<keyword evidence="14" id="KW-0917">Virion maturation</keyword>
<evidence type="ECO:0000256" key="16">
    <source>
        <dbReference type="PROSITE-ProRule" id="PRU00047"/>
    </source>
</evidence>
<evidence type="ECO:0000256" key="5">
    <source>
        <dbReference type="ARBA" id="ARBA00022723"/>
    </source>
</evidence>
<feature type="region of interest" description="Disordered" evidence="17">
    <location>
        <begin position="131"/>
        <end position="171"/>
    </location>
</feature>
<dbReference type="PANTHER" id="PTHR42648">
    <property type="entry name" value="TRANSPOSASE, PUTATIVE-RELATED"/>
    <property type="match status" value="1"/>
</dbReference>
<dbReference type="GO" id="GO:0008233">
    <property type="term" value="F:peptidase activity"/>
    <property type="evidence" value="ECO:0007669"/>
    <property type="project" value="UniProtKB-KW"/>
</dbReference>
<keyword evidence="3" id="KW-0645">Protease</keyword>
<dbReference type="Proteomes" id="UP000429523">
    <property type="component" value="Unassembled WGS sequence"/>
</dbReference>
<dbReference type="InterPro" id="IPR036875">
    <property type="entry name" value="Znf_CCHC_sf"/>
</dbReference>
<dbReference type="PROSITE" id="PS50994">
    <property type="entry name" value="INTEGRASE"/>
    <property type="match status" value="1"/>
</dbReference>
<dbReference type="GO" id="GO:0008270">
    <property type="term" value="F:zinc ion binding"/>
    <property type="evidence" value="ECO:0007669"/>
    <property type="project" value="UniProtKB-KW"/>
</dbReference>
<dbReference type="InterPro" id="IPR001584">
    <property type="entry name" value="Integrase_cat-core"/>
</dbReference>
<dbReference type="GO" id="GO:0005524">
    <property type="term" value="F:ATP binding"/>
    <property type="evidence" value="ECO:0007669"/>
    <property type="project" value="UniProtKB-KW"/>
</dbReference>
<evidence type="ECO:0000256" key="1">
    <source>
        <dbReference type="ARBA" id="ARBA00002180"/>
    </source>
</evidence>
<evidence type="ECO:0000256" key="2">
    <source>
        <dbReference type="ARBA" id="ARBA00022612"/>
    </source>
</evidence>
<feature type="region of interest" description="Disordered" evidence="17">
    <location>
        <begin position="388"/>
        <end position="409"/>
    </location>
</feature>
<evidence type="ECO:0000256" key="9">
    <source>
        <dbReference type="ARBA" id="ARBA00022840"/>
    </source>
</evidence>
<evidence type="ECO:0000313" key="20">
    <source>
        <dbReference type="EMBL" id="KAE8922195.1"/>
    </source>
</evidence>
<dbReference type="InterPro" id="IPR039537">
    <property type="entry name" value="Retrotran_Ty1/copia-like"/>
</dbReference>
<dbReference type="InterPro" id="IPR036397">
    <property type="entry name" value="RNaseH_sf"/>
</dbReference>
<reference evidence="26 27" key="1">
    <citation type="submission" date="2018-08" db="EMBL/GenBank/DDBJ databases">
        <title>Genomic investigation of the strawberry pathogen Phytophthora fragariae indicates pathogenicity is determined by transcriptional variation in three key races.</title>
        <authorList>
            <person name="Adams T.M."/>
            <person name="Armitage A.D."/>
            <person name="Sobczyk M.K."/>
            <person name="Bates H.J."/>
            <person name="Dunwell J.M."/>
            <person name="Nellist C.F."/>
            <person name="Harrison R.J."/>
        </authorList>
    </citation>
    <scope>NUCLEOTIDE SEQUENCE [LARGE SCALE GENOMIC DNA]</scope>
    <source>
        <strain evidence="25 28">A4</strain>
        <strain evidence="24 29">BC-1</strain>
        <strain evidence="23 31">BC-23</strain>
        <strain evidence="22 27">NOV-27</strain>
        <strain evidence="21 30">NOV-5</strain>
        <strain evidence="20 26">NOV-9</strain>
    </source>
</reference>
<evidence type="ECO:0000313" key="28">
    <source>
        <dbReference type="Proteomes" id="UP000437068"/>
    </source>
</evidence>
<protein>
    <recommendedName>
        <fullName evidence="32">Retrovirus-related Pol polyprotein from transposon TNT 1-94</fullName>
    </recommendedName>
</protein>
<keyword evidence="8" id="KW-0378">Hydrolase</keyword>
<evidence type="ECO:0000313" key="25">
    <source>
        <dbReference type="EMBL" id="KAE9276249.1"/>
    </source>
</evidence>
<keyword evidence="13" id="KW-0808">Transferase</keyword>
<evidence type="ECO:0000256" key="15">
    <source>
        <dbReference type="ARBA" id="ARBA00023172"/>
    </source>
</evidence>
<keyword evidence="12" id="KW-0695">RNA-directed DNA polymerase</keyword>
<dbReference type="InterPro" id="IPR054722">
    <property type="entry name" value="PolX-like_BBD"/>
</dbReference>
<organism evidence="22 27">
    <name type="scientific">Phytophthora fragariae</name>
    <dbReference type="NCBI Taxonomy" id="53985"/>
    <lineage>
        <taxon>Eukaryota</taxon>
        <taxon>Sar</taxon>
        <taxon>Stramenopiles</taxon>
        <taxon>Oomycota</taxon>
        <taxon>Peronosporomycetes</taxon>
        <taxon>Peronosporales</taxon>
        <taxon>Peronosporaceae</taxon>
        <taxon>Phytophthora</taxon>
    </lineage>
</organism>
<keyword evidence="16" id="KW-0863">Zinc-finger</keyword>
<comment type="function">
    <text evidence="1">The aspartyl protease (PR) mediates the proteolytic cleavages of the Gag and Gag-Pol polyproteins after assembly of the VLP.</text>
</comment>
<evidence type="ECO:0000313" key="26">
    <source>
        <dbReference type="Proteomes" id="UP000429523"/>
    </source>
</evidence>
<dbReference type="EMBL" id="QXGC01003192">
    <property type="protein sequence ID" value="KAE9177763.1"/>
    <property type="molecule type" value="Genomic_DNA"/>
</dbReference>
<evidence type="ECO:0000313" key="27">
    <source>
        <dbReference type="Proteomes" id="UP000433483"/>
    </source>
</evidence>
<evidence type="ECO:0000259" key="19">
    <source>
        <dbReference type="PROSITE" id="PS50994"/>
    </source>
</evidence>
<dbReference type="Proteomes" id="UP000440732">
    <property type="component" value="Unassembled WGS sequence"/>
</dbReference>
<dbReference type="SMART" id="SM00343">
    <property type="entry name" value="ZnF_C2HC"/>
    <property type="match status" value="1"/>
</dbReference>
<keyword evidence="6" id="KW-0547">Nucleotide-binding</keyword>
<sequence length="668" mass="75632">MWGRFVDRQTKREYSNYIFTRDEFVSNRYTPDKTMDQWLREMESLRRQLIHYGKQVSDEDFAETLLGHVSRTHRDVVRQFSKHYVVRDGGAVRPVPTAAQVMNALRAESALDERVACEEESKPAHICSCGKQAQDDSQQSKKNKSKGKQQKGKGRYKSKQQNEERKQAGKKKETRTCYECGEAGHLRANCPSLKPASAAKPVISEFKRWKNKKANDGNNVKRSGKNTSAVCCHVRGVSVATAASVKTPAGTEMEWVLDSASDVHVCNQRSVLHNVRKDEVHFFQGYDGNAREDEYVGDVTLRVTDNKKPHAELKLPFTNVLFSPTAPDNLLSMDTLERDGWVVKFGFINSQRVCWLRKDHVELLLLKTDRRYRLKATAVAVYTVQSGAQQVQQNTSDPTALTQRSRKKSDASSLERWHLRFAHLNLPALQRMAMHEATAGMNEELDEDMSSPCWACNAAKMTRMSYKKPVTRRATGPFQKLMSDMCYVGEVTYNGFEHFQLVQDEASRYLWGFMMHRKEEASEVVLAHVKWVLAQGQKVEVFNSDQGPELFNNKLKFFLEANGIEYTTTNAYSPEENGLVEKMNGVVMSRVRCLLTAANMPWSLWGEAFNFAIEVMNISGSSALGGETDALLSPLRRATGRVHVENVGLRYVHLYAEGLAEEQAGEPG</sequence>
<dbReference type="OrthoDB" id="95110at2759"/>
<dbReference type="EMBL" id="QXGA01003277">
    <property type="protein sequence ID" value="KAE9085239.1"/>
    <property type="molecule type" value="Genomic_DNA"/>
</dbReference>
<evidence type="ECO:0000256" key="8">
    <source>
        <dbReference type="ARBA" id="ARBA00022801"/>
    </source>
</evidence>
<dbReference type="Proteomes" id="UP000440367">
    <property type="component" value="Unassembled WGS sequence"/>
</dbReference>
<dbReference type="GO" id="GO:0003676">
    <property type="term" value="F:nucleic acid binding"/>
    <property type="evidence" value="ECO:0007669"/>
    <property type="project" value="InterPro"/>
</dbReference>
<evidence type="ECO:0000313" key="29">
    <source>
        <dbReference type="Proteomes" id="UP000440367"/>
    </source>
</evidence>
<keyword evidence="2" id="KW-1188">Viral release from host cell</keyword>
<keyword evidence="7" id="KW-0255">Endonuclease</keyword>
<evidence type="ECO:0000313" key="22">
    <source>
        <dbReference type="EMBL" id="KAE9171954.1"/>
    </source>
</evidence>